<accession>A0A5J4U0R8</accession>
<dbReference type="EMBL" id="SNRW01022397">
    <property type="protein sequence ID" value="KAA6363849.1"/>
    <property type="molecule type" value="Genomic_DNA"/>
</dbReference>
<dbReference type="Proteomes" id="UP000324800">
    <property type="component" value="Unassembled WGS sequence"/>
</dbReference>
<feature type="compositionally biased region" description="Low complexity" evidence="1">
    <location>
        <begin position="143"/>
        <end position="168"/>
    </location>
</feature>
<sequence length="290" mass="32207">MKTLQMQHIIMVQQHSDGWIITKRNDITGEEKQYETKDGLPFQPRFAMCMWAFHLILRLATVEGSFDEDKEDQSSSSQTDKLKPGSQLQNVKSYTTTSNTTNNIDHNIPQPLSQPQQLKLVSFVPTDTGKGIDPSIISPPQPLQQQLQRPISQPTDTSTSSTNNQQQHNPSIYTTFILSFPLFATLFRRTHFSNNQKVISSTQKATEIHEATSNSQYIILHPIVVLIQAFQLSPLVVGGSLLDPERSGSTPIINAQQAAVTSPPGSIVNDGNGCCFIEANRAMAEWSEIS</sequence>
<feature type="region of interest" description="Disordered" evidence="1">
    <location>
        <begin position="131"/>
        <end position="168"/>
    </location>
</feature>
<proteinExistence type="predicted"/>
<organism evidence="2 3">
    <name type="scientific">Streblomastix strix</name>
    <dbReference type="NCBI Taxonomy" id="222440"/>
    <lineage>
        <taxon>Eukaryota</taxon>
        <taxon>Metamonada</taxon>
        <taxon>Preaxostyla</taxon>
        <taxon>Oxymonadida</taxon>
        <taxon>Streblomastigidae</taxon>
        <taxon>Streblomastix</taxon>
    </lineage>
</organism>
<dbReference type="AlphaFoldDB" id="A0A5J4U0R8"/>
<gene>
    <name evidence="2" type="ORF">EZS28_040624</name>
</gene>
<name>A0A5J4U0R8_9EUKA</name>
<feature type="region of interest" description="Disordered" evidence="1">
    <location>
        <begin position="68"/>
        <end position="116"/>
    </location>
</feature>
<evidence type="ECO:0000256" key="1">
    <source>
        <dbReference type="SAM" id="MobiDB-lite"/>
    </source>
</evidence>
<feature type="compositionally biased region" description="Low complexity" evidence="1">
    <location>
        <begin position="95"/>
        <end position="116"/>
    </location>
</feature>
<protein>
    <submittedName>
        <fullName evidence="2">Uncharacterized protein</fullName>
    </submittedName>
</protein>
<reference evidence="2 3" key="1">
    <citation type="submission" date="2019-03" db="EMBL/GenBank/DDBJ databases">
        <title>Single cell metagenomics reveals metabolic interactions within the superorganism composed of flagellate Streblomastix strix and complex community of Bacteroidetes bacteria on its surface.</title>
        <authorList>
            <person name="Treitli S.C."/>
            <person name="Kolisko M."/>
            <person name="Husnik F."/>
            <person name="Keeling P."/>
            <person name="Hampl V."/>
        </authorList>
    </citation>
    <scope>NUCLEOTIDE SEQUENCE [LARGE SCALE GENOMIC DNA]</scope>
    <source>
        <strain evidence="2">ST1C</strain>
    </source>
</reference>
<evidence type="ECO:0000313" key="3">
    <source>
        <dbReference type="Proteomes" id="UP000324800"/>
    </source>
</evidence>
<comment type="caution">
    <text evidence="2">The sequence shown here is derived from an EMBL/GenBank/DDBJ whole genome shotgun (WGS) entry which is preliminary data.</text>
</comment>
<evidence type="ECO:0000313" key="2">
    <source>
        <dbReference type="EMBL" id="KAA6363849.1"/>
    </source>
</evidence>